<dbReference type="EMBL" id="AZBU02000006">
    <property type="protein sequence ID" value="TKR72014.1"/>
    <property type="molecule type" value="Genomic_DNA"/>
</dbReference>
<organism evidence="1 2">
    <name type="scientific">Steinernema carpocapsae</name>
    <name type="common">Entomopathogenic nematode</name>
    <dbReference type="NCBI Taxonomy" id="34508"/>
    <lineage>
        <taxon>Eukaryota</taxon>
        <taxon>Metazoa</taxon>
        <taxon>Ecdysozoa</taxon>
        <taxon>Nematoda</taxon>
        <taxon>Chromadorea</taxon>
        <taxon>Rhabditida</taxon>
        <taxon>Tylenchina</taxon>
        <taxon>Panagrolaimomorpha</taxon>
        <taxon>Strongyloidoidea</taxon>
        <taxon>Steinernematidae</taxon>
        <taxon>Steinernema</taxon>
    </lineage>
</organism>
<dbReference type="Proteomes" id="UP000298663">
    <property type="component" value="Unassembled WGS sequence"/>
</dbReference>
<keyword evidence="2" id="KW-1185">Reference proteome</keyword>
<evidence type="ECO:0000313" key="2">
    <source>
        <dbReference type="Proteomes" id="UP000298663"/>
    </source>
</evidence>
<name>A0A4U5MQX5_STECR</name>
<dbReference type="AlphaFoldDB" id="A0A4U5MQX5"/>
<reference evidence="1 2" key="1">
    <citation type="journal article" date="2015" name="Genome Biol.">
        <title>Comparative genomics of Steinernema reveals deeply conserved gene regulatory networks.</title>
        <authorList>
            <person name="Dillman A.R."/>
            <person name="Macchietto M."/>
            <person name="Porter C.F."/>
            <person name="Rogers A."/>
            <person name="Williams B."/>
            <person name="Antoshechkin I."/>
            <person name="Lee M.M."/>
            <person name="Goodwin Z."/>
            <person name="Lu X."/>
            <person name="Lewis E.E."/>
            <person name="Goodrich-Blair H."/>
            <person name="Stock S.P."/>
            <person name="Adams B.J."/>
            <person name="Sternberg P.W."/>
            <person name="Mortazavi A."/>
        </authorList>
    </citation>
    <scope>NUCLEOTIDE SEQUENCE [LARGE SCALE GENOMIC DNA]</scope>
    <source>
        <strain evidence="1 2">ALL</strain>
    </source>
</reference>
<proteinExistence type="predicted"/>
<reference evidence="1 2" key="2">
    <citation type="journal article" date="2019" name="G3 (Bethesda)">
        <title>Hybrid Assembly of the Genome of the Entomopathogenic Nematode Steinernema carpocapsae Identifies the X-Chromosome.</title>
        <authorList>
            <person name="Serra L."/>
            <person name="Macchietto M."/>
            <person name="Macias-Munoz A."/>
            <person name="McGill C.J."/>
            <person name="Rodriguez I.M."/>
            <person name="Rodriguez B."/>
            <person name="Murad R."/>
            <person name="Mortazavi A."/>
        </authorList>
    </citation>
    <scope>NUCLEOTIDE SEQUENCE [LARGE SCALE GENOMIC DNA]</scope>
    <source>
        <strain evidence="1 2">ALL</strain>
    </source>
</reference>
<sequence length="408" mass="47730">MKVKSKFPIEYQWNPRQKQFCKPKNSEKIPCGNFIYYNSTKDFLKNVVTSGVPPLYIYVALDPNSTWGCQVLRQRLEDRYEVTKGKPQLTHEELSVVINLLMQRGDEFGVRFQKFERNCMKIVDQEKLKEMVHHKIIVVIDLLMEYFFFGNMGLRHIRSTIRQLLNWAADPWMESTQSVLLRQFADKLFQDCQDKKWSICRDIYQDMNTAGFDAPHHQAISNYALQIWPMTAYGVVYLKTVLAGTVNMLQAKVSQKKARKSGQMKITDFQVNEEATKEAELEPIETLEDINDEINKAVNYIANELDRLIRFWNRSSKFSEDEEFMWLNLISQSLTFYVVTACSDEVISRLELEYEKATKRRKKKVGDSNMDSILLKLMNTAKQIDCAKNTSTQLSMENLSLEEPTYLF</sequence>
<comment type="caution">
    <text evidence="1">The sequence shown here is derived from an EMBL/GenBank/DDBJ whole genome shotgun (WGS) entry which is preliminary data.</text>
</comment>
<accession>A0A4U5MQX5</accession>
<dbReference type="OrthoDB" id="10599422at2759"/>
<protein>
    <submittedName>
        <fullName evidence="1">Uncharacterized protein</fullName>
    </submittedName>
</protein>
<evidence type="ECO:0000313" key="1">
    <source>
        <dbReference type="EMBL" id="TKR72014.1"/>
    </source>
</evidence>
<gene>
    <name evidence="1" type="ORF">L596_019537</name>
</gene>